<reference evidence="10 11" key="1">
    <citation type="submission" date="2017-07" db="EMBL/GenBank/DDBJ databases">
        <title>Draft whole genome sequences of clinical Proprionibacteriaceae strains.</title>
        <authorList>
            <person name="Bernier A.-M."/>
            <person name="Bernard K."/>
            <person name="Domingo M.-C."/>
        </authorList>
    </citation>
    <scope>NUCLEOTIDE SEQUENCE [LARGE SCALE GENOMIC DNA]</scope>
    <source>
        <strain evidence="10 11">NML 030167</strain>
    </source>
</reference>
<dbReference type="PROSITE" id="PS50109">
    <property type="entry name" value="HIS_KIN"/>
    <property type="match status" value="1"/>
</dbReference>
<dbReference type="Gene3D" id="3.30.450.20">
    <property type="entry name" value="PAS domain"/>
    <property type="match status" value="1"/>
</dbReference>
<dbReference type="PRINTS" id="PR00344">
    <property type="entry name" value="BCTRLSENSOR"/>
</dbReference>
<evidence type="ECO:0000259" key="9">
    <source>
        <dbReference type="PROSITE" id="PS50109"/>
    </source>
</evidence>
<comment type="caution">
    <text evidence="10">The sequence shown here is derived from an EMBL/GenBank/DDBJ whole genome shotgun (WGS) entry which is preliminary data.</text>
</comment>
<evidence type="ECO:0000313" key="11">
    <source>
        <dbReference type="Proteomes" id="UP000215896"/>
    </source>
</evidence>
<dbReference type="SUPFAM" id="SSF55874">
    <property type="entry name" value="ATPase domain of HSP90 chaperone/DNA topoisomerase II/histidine kinase"/>
    <property type="match status" value="1"/>
</dbReference>
<evidence type="ECO:0000313" key="10">
    <source>
        <dbReference type="EMBL" id="OYO14411.1"/>
    </source>
</evidence>
<dbReference type="InterPro" id="IPR003594">
    <property type="entry name" value="HATPase_dom"/>
</dbReference>
<sequence>MPLLSTLVRDHTDIGPEDEEFLTRLVAEWHLLADLSFSDLVLWIPDTDPNIFWAAAQVRPATGPTALEFDVAGDEIAYLPEHGVPEAYLTGTEVETSENKLQAGIPVDVHAVPILRDGKVLAVIERHTNQMGVRAPGALEDNYLEMAEVLTEMVSRGEYPTGTPSDMVFSPRVGDGVYRLDKNRNVAYATPNAITALRRLGLDSYPEDEHLPSLLRGLAEAAGGSAPADEAYFTTEISEVEAIAGNVTIRLRLVPLRGEDGSDELIVLCRDITEISLRERQLVTKDATIREIHHRVKNNLQTVAALLRMQARRSPEARVALTEAMSRVAAIAVVHETLSQTFDESVPFDDVADRVLQMVGAVATQHDHPEGVRARREGSFGMVPAPVATALSLVVTELCQNAIEHGLSGSSGGTVTVRPRTDAGWLEVEVVDDGTGLPEDFQLATSRSLGLSIVSTLVRDLGGTFELMNNPDAPGSLARVRLPMANDS</sequence>
<dbReference type="InterPro" id="IPR005467">
    <property type="entry name" value="His_kinase_dom"/>
</dbReference>
<accession>A0A255GFQ9</accession>
<dbReference type="InterPro" id="IPR038424">
    <property type="entry name" value="H_kinase_PdtaS_GAF_sf"/>
</dbReference>
<keyword evidence="6" id="KW-0418">Kinase</keyword>
<protein>
    <recommendedName>
        <fullName evidence="2">histidine kinase</fullName>
        <ecNumber evidence="2">2.7.13.3</ecNumber>
    </recommendedName>
</protein>
<dbReference type="GO" id="GO:0000160">
    <property type="term" value="P:phosphorelay signal transduction system"/>
    <property type="evidence" value="ECO:0007669"/>
    <property type="project" value="UniProtKB-KW"/>
</dbReference>
<dbReference type="PANTHER" id="PTHR41523:SF8">
    <property type="entry name" value="ETHYLENE RESPONSE SENSOR PROTEIN"/>
    <property type="match status" value="1"/>
</dbReference>
<dbReference type="InterPro" id="IPR036890">
    <property type="entry name" value="HATPase_C_sf"/>
</dbReference>
<dbReference type="GO" id="GO:0004673">
    <property type="term" value="F:protein histidine kinase activity"/>
    <property type="evidence" value="ECO:0007669"/>
    <property type="project" value="UniProtKB-EC"/>
</dbReference>
<dbReference type="InterPro" id="IPR022066">
    <property type="entry name" value="PdtaS_GAF"/>
</dbReference>
<name>A0A255GFQ9_9ACTN</name>
<keyword evidence="5" id="KW-0547">Nucleotide-binding</keyword>
<feature type="domain" description="Histidine kinase" evidence="9">
    <location>
        <begin position="291"/>
        <end position="486"/>
    </location>
</feature>
<dbReference type="Gene3D" id="3.30.565.10">
    <property type="entry name" value="Histidine kinase-like ATPase, C-terminal domain"/>
    <property type="match status" value="1"/>
</dbReference>
<gene>
    <name evidence="10" type="ORF">CGZ94_07310</name>
</gene>
<evidence type="ECO:0000256" key="4">
    <source>
        <dbReference type="ARBA" id="ARBA00022679"/>
    </source>
</evidence>
<dbReference type="PANTHER" id="PTHR41523">
    <property type="entry name" value="TWO-COMPONENT SYSTEM SENSOR PROTEIN"/>
    <property type="match status" value="1"/>
</dbReference>
<evidence type="ECO:0000256" key="8">
    <source>
        <dbReference type="ARBA" id="ARBA00023012"/>
    </source>
</evidence>
<dbReference type="OrthoDB" id="9767435at2"/>
<dbReference type="Pfam" id="PF12282">
    <property type="entry name" value="GAF_PdtaS"/>
    <property type="match status" value="1"/>
</dbReference>
<dbReference type="Pfam" id="PF07568">
    <property type="entry name" value="HisKA_2"/>
    <property type="match status" value="1"/>
</dbReference>
<dbReference type="GO" id="GO:0005524">
    <property type="term" value="F:ATP binding"/>
    <property type="evidence" value="ECO:0007669"/>
    <property type="project" value="UniProtKB-KW"/>
</dbReference>
<dbReference type="Pfam" id="PF02518">
    <property type="entry name" value="HATPase_c"/>
    <property type="match status" value="1"/>
</dbReference>
<comment type="catalytic activity">
    <reaction evidence="1">
        <text>ATP + protein L-histidine = ADP + protein N-phospho-L-histidine.</text>
        <dbReference type="EC" id="2.7.13.3"/>
    </reaction>
</comment>
<evidence type="ECO:0000256" key="7">
    <source>
        <dbReference type="ARBA" id="ARBA00022840"/>
    </source>
</evidence>
<keyword evidence="4" id="KW-0808">Transferase</keyword>
<dbReference type="InterPro" id="IPR011495">
    <property type="entry name" value="Sig_transdc_His_kin_sub2_dim/P"/>
</dbReference>
<dbReference type="Gene3D" id="3.30.450.280">
    <property type="entry name" value="GAF domain"/>
    <property type="match status" value="1"/>
</dbReference>
<dbReference type="AlphaFoldDB" id="A0A255GFQ9"/>
<dbReference type="InterPro" id="IPR004358">
    <property type="entry name" value="Sig_transdc_His_kin-like_C"/>
</dbReference>
<keyword evidence="8" id="KW-0902">Two-component regulatory system</keyword>
<organism evidence="10 11">
    <name type="scientific">Enemella evansiae</name>
    <dbReference type="NCBI Taxonomy" id="2016499"/>
    <lineage>
        <taxon>Bacteria</taxon>
        <taxon>Bacillati</taxon>
        <taxon>Actinomycetota</taxon>
        <taxon>Actinomycetes</taxon>
        <taxon>Propionibacteriales</taxon>
        <taxon>Propionibacteriaceae</taxon>
        <taxon>Enemella</taxon>
    </lineage>
</organism>
<keyword evidence="3" id="KW-0597">Phosphoprotein</keyword>
<proteinExistence type="predicted"/>
<dbReference type="EC" id="2.7.13.3" evidence="2"/>
<evidence type="ECO:0000256" key="1">
    <source>
        <dbReference type="ARBA" id="ARBA00000085"/>
    </source>
</evidence>
<evidence type="ECO:0000256" key="3">
    <source>
        <dbReference type="ARBA" id="ARBA00022553"/>
    </source>
</evidence>
<dbReference type="SMART" id="SM00911">
    <property type="entry name" value="HWE_HK"/>
    <property type="match status" value="1"/>
</dbReference>
<evidence type="ECO:0000256" key="2">
    <source>
        <dbReference type="ARBA" id="ARBA00012438"/>
    </source>
</evidence>
<evidence type="ECO:0000256" key="6">
    <source>
        <dbReference type="ARBA" id="ARBA00022777"/>
    </source>
</evidence>
<keyword evidence="7" id="KW-0067">ATP-binding</keyword>
<dbReference type="SMART" id="SM00387">
    <property type="entry name" value="HATPase_c"/>
    <property type="match status" value="1"/>
</dbReference>
<dbReference type="EMBL" id="NMVO01000012">
    <property type="protein sequence ID" value="OYO14411.1"/>
    <property type="molecule type" value="Genomic_DNA"/>
</dbReference>
<dbReference type="RefSeq" id="WP_094405231.1">
    <property type="nucleotide sequence ID" value="NZ_NMVO01000012.1"/>
</dbReference>
<keyword evidence="11" id="KW-1185">Reference proteome</keyword>
<dbReference type="InterPro" id="IPR011102">
    <property type="entry name" value="Sig_transdc_His_kinase_HWE"/>
</dbReference>
<evidence type="ECO:0000256" key="5">
    <source>
        <dbReference type="ARBA" id="ARBA00022741"/>
    </source>
</evidence>
<dbReference type="Proteomes" id="UP000215896">
    <property type="component" value="Unassembled WGS sequence"/>
</dbReference>